<feature type="region of interest" description="Disordered" evidence="1">
    <location>
        <begin position="1462"/>
        <end position="1483"/>
    </location>
</feature>
<feature type="region of interest" description="Disordered" evidence="1">
    <location>
        <begin position="1029"/>
        <end position="1063"/>
    </location>
</feature>
<evidence type="ECO:0000256" key="1">
    <source>
        <dbReference type="SAM" id="MobiDB-lite"/>
    </source>
</evidence>
<feature type="compositionally biased region" description="Basic and acidic residues" evidence="1">
    <location>
        <begin position="97"/>
        <end position="120"/>
    </location>
</feature>
<feature type="compositionally biased region" description="Basic and acidic residues" evidence="1">
    <location>
        <begin position="1237"/>
        <end position="1254"/>
    </location>
</feature>
<gene>
    <name evidence="2" type="ORF">CYCCA115_LOCUS15704</name>
</gene>
<keyword evidence="3" id="KW-1185">Reference proteome</keyword>
<dbReference type="Gene3D" id="1.20.5.190">
    <property type="match status" value="1"/>
</dbReference>
<name>A0AAD2FX93_9STRA</name>
<feature type="region of interest" description="Disordered" evidence="1">
    <location>
        <begin position="1107"/>
        <end position="1140"/>
    </location>
</feature>
<dbReference type="SMART" id="SM00015">
    <property type="entry name" value="IQ"/>
    <property type="match status" value="4"/>
</dbReference>
<feature type="compositionally biased region" description="Basic and acidic residues" evidence="1">
    <location>
        <begin position="810"/>
        <end position="826"/>
    </location>
</feature>
<feature type="region of interest" description="Disordered" evidence="1">
    <location>
        <begin position="83"/>
        <end position="135"/>
    </location>
</feature>
<dbReference type="Proteomes" id="UP001295423">
    <property type="component" value="Unassembled WGS sequence"/>
</dbReference>
<feature type="compositionally biased region" description="Basic and acidic residues" evidence="1">
    <location>
        <begin position="1462"/>
        <end position="1473"/>
    </location>
</feature>
<dbReference type="EMBL" id="CAKOGP040001881">
    <property type="protein sequence ID" value="CAJ1955339.1"/>
    <property type="molecule type" value="Genomic_DNA"/>
</dbReference>
<proteinExistence type="predicted"/>
<feature type="compositionally biased region" description="Basic and acidic residues" evidence="1">
    <location>
        <begin position="845"/>
        <end position="871"/>
    </location>
</feature>
<comment type="caution">
    <text evidence="2">The sequence shown here is derived from an EMBL/GenBank/DDBJ whole genome shotgun (WGS) entry which is preliminary data.</text>
</comment>
<evidence type="ECO:0000313" key="2">
    <source>
        <dbReference type="EMBL" id="CAJ1955339.1"/>
    </source>
</evidence>
<feature type="compositionally biased region" description="Low complexity" evidence="1">
    <location>
        <begin position="1286"/>
        <end position="1300"/>
    </location>
</feature>
<reference evidence="2" key="1">
    <citation type="submission" date="2023-08" db="EMBL/GenBank/DDBJ databases">
        <authorList>
            <person name="Audoor S."/>
            <person name="Bilcke G."/>
        </authorList>
    </citation>
    <scope>NUCLEOTIDE SEQUENCE</scope>
</reference>
<feature type="compositionally biased region" description="Basic and acidic residues" evidence="1">
    <location>
        <begin position="1403"/>
        <end position="1418"/>
    </location>
</feature>
<feature type="compositionally biased region" description="Basic residues" evidence="1">
    <location>
        <begin position="1256"/>
        <end position="1267"/>
    </location>
</feature>
<dbReference type="PROSITE" id="PS50096">
    <property type="entry name" value="IQ"/>
    <property type="match status" value="3"/>
</dbReference>
<feature type="region of interest" description="Disordered" evidence="1">
    <location>
        <begin position="1196"/>
        <end position="1347"/>
    </location>
</feature>
<feature type="region of interest" description="Disordered" evidence="1">
    <location>
        <begin position="481"/>
        <end position="508"/>
    </location>
</feature>
<dbReference type="Pfam" id="PF00612">
    <property type="entry name" value="IQ"/>
    <property type="match status" value="2"/>
</dbReference>
<protein>
    <recommendedName>
        <fullName evidence="4">Calmodulin</fullName>
    </recommendedName>
</protein>
<feature type="compositionally biased region" description="Basic and acidic residues" evidence="1">
    <location>
        <begin position="1045"/>
        <end position="1056"/>
    </location>
</feature>
<feature type="region of interest" description="Disordered" evidence="1">
    <location>
        <begin position="1399"/>
        <end position="1449"/>
    </location>
</feature>
<organism evidence="2 3">
    <name type="scientific">Cylindrotheca closterium</name>
    <dbReference type="NCBI Taxonomy" id="2856"/>
    <lineage>
        <taxon>Eukaryota</taxon>
        <taxon>Sar</taxon>
        <taxon>Stramenopiles</taxon>
        <taxon>Ochrophyta</taxon>
        <taxon>Bacillariophyta</taxon>
        <taxon>Bacillariophyceae</taxon>
        <taxon>Bacillariophycidae</taxon>
        <taxon>Bacillariales</taxon>
        <taxon>Bacillariaceae</taxon>
        <taxon>Cylindrotheca</taxon>
    </lineage>
</organism>
<sequence length="1544" mass="173313">MGLTEVEAAIKLQAFTRGVMSRIKVAGMLGSVIEGMLEEQAPPDSRDDGSHFGSVVDIGDDMSLASDDFNADELQEYLERKYDAPAEEPLAPDDEAERIVRPSERKESWIVHSPSQEKTKLGTQPSTERRGSVGGVKERASIFNSSTSNMETGDDLDFNHGTPPAQDKQKVKKIGETVTKLLSPKRMSDLPSPSSRLKNAIPTSVRRNSSAILDKVSDYKTSLSPKMERKKRNFQVPRRNSDAFMDKVTVFKDFGDKMKTAKDAMSQKKKFNKKNKSNYDIDTHSTPRAKDLRKSIEAGLFFQNMELPKIQPLDEPEVEGIKAKIAQLGFDKARTDPVEELINKERKVDVAARQYLLHSAATKIQAVGRGFLHRKKDQEAMTRVQRWLQQNQDIQKALTGDPTEISEEERARAVEEFAKTIECLVPPELTRGASRAAGMGVSFVAVTKKLSVREQSRRDVGAEHPYKAASFSTLKKAFNNTQEEEATPETAGQESKKKPSIRSRQEQMNAAATSIEKIARGYLVRKSNFGAAVSALNWLKEYKLLDELEATKKRLSHDQSKLDGALDAITKVQSQLHGSATKIQAITRGYIVRKFDMNTMMNVMEWVRACKLEIEEEQAPQTEELEDTWVFLENANRWIREAEKRRSQQVDAAVDDKIPVEELDVNELLSTWEFVKRDKSSESSQEPNEDPTDEDLNRLQTWLTESDYPYVSSSDEDMQQLWAFLGSTGVSVDKFRGENWDEGQSAGISIEYIDEDLSRFYGMVPSIKALIAYWSFTRKHDIETLAATRQELDEEKGPEQPTEETSPVQTEKELKPEKSESKPVETEKEDESESKPVETEEDDSESKPVETEKKDESESKPVEVENEETKTVTDTASDSEGSVEPPKQPMVKPKRRTATNIDGMMSSLKWLKKKGLDLNRISGGTSIARAKAPAASGTLAKLQQMQGKGASSSKIPDAGPKMSSALNWLEKKGLDISENVSKQLAADPTPEEMTAVVTRMENKKGTKILKAPTAEEMKQTMNWWKMQESVKKLQKKKKKKKAKSKKAETANRKQEAMDDITLKPPALASTDSMQYALAFLQKTGKANGATNSNSGIEKTFELMKKQVEVKRESEIASSPEKKPAETNPSSNTTKEPLESHFYEADALEWLNTGDADIQEAAYFQKLDKTLPGKETQTNQQRAKEIAKAMKWVDKQGFFDAEEEEEKTNTISEGAESISGSDDDEPPKPLAPPKAVQKKVDAKSSKKSKKEEVPKTSKSKGSRSRSKSKKESKPRSRSPKPKESRSRSPSRSRSASRSISPARAATKKKKKSKDGKSSKNAALPSVKSMLSPRKKKKTLMAMKTGEQNPERDYELAVVWLTSRDETMEDAKYFKKLDGMVPQNPDHSTEERARELVKALNWVRRTSEKNKKKQSDDVPKPAKVKKPAKIMKSPKGQSSKKKVKLIRKEDDKDKPMLNLKDLVKVQKTRKAESGDVVKTSESTPEQDYENALNFIRIKEEGGDVMGCEDANYFKKLDNMLPKKGTSEERAKEMVKMIGWLRKKGKA</sequence>
<feature type="compositionally biased region" description="Basic and acidic residues" evidence="1">
    <location>
        <begin position="1107"/>
        <end position="1124"/>
    </location>
</feature>
<dbReference type="InterPro" id="IPR000048">
    <property type="entry name" value="IQ_motif_EF-hand-BS"/>
</dbReference>
<feature type="compositionally biased region" description="Basic and acidic residues" evidence="1">
    <location>
        <begin position="1268"/>
        <end position="1285"/>
    </location>
</feature>
<accession>A0AAD2FX93</accession>
<evidence type="ECO:0008006" key="4">
    <source>
        <dbReference type="Google" id="ProtNLM"/>
    </source>
</evidence>
<evidence type="ECO:0000313" key="3">
    <source>
        <dbReference type="Proteomes" id="UP001295423"/>
    </source>
</evidence>
<feature type="region of interest" description="Disordered" evidence="1">
    <location>
        <begin position="791"/>
        <end position="903"/>
    </location>
</feature>
<feature type="compositionally biased region" description="Basic residues" evidence="1">
    <location>
        <begin position="1032"/>
        <end position="1044"/>
    </location>
</feature>